<sequence length="146" mass="17158">MFITENKINGLAFPPLFNALVIFGLGYGVEQLGRIDWLKEKEIHYWGDIDSHGFNILAQLRKQLPQTRSLLMDEATLLELRELWVEEPQPQRNFDTGSLTADEATLLDALWHNRWGHNLRLEQERIPFSRLQRHLQQLDQLEQEAI</sequence>
<feature type="transmembrane region" description="Helical" evidence="1">
    <location>
        <begin position="12"/>
        <end position="29"/>
    </location>
</feature>
<dbReference type="RefSeq" id="WP_379914116.1">
    <property type="nucleotide sequence ID" value="NZ_JBHSWE010000002.1"/>
</dbReference>
<organism evidence="3 4">
    <name type="scientific">Marinobacterium aestuariivivens</name>
    <dbReference type="NCBI Taxonomy" id="1698799"/>
    <lineage>
        <taxon>Bacteria</taxon>
        <taxon>Pseudomonadati</taxon>
        <taxon>Pseudomonadota</taxon>
        <taxon>Gammaproteobacteria</taxon>
        <taxon>Oceanospirillales</taxon>
        <taxon>Oceanospirillaceae</taxon>
        <taxon>Marinobacterium</taxon>
    </lineage>
</organism>
<keyword evidence="1" id="KW-0472">Membrane</keyword>
<dbReference type="Proteomes" id="UP001596422">
    <property type="component" value="Unassembled WGS sequence"/>
</dbReference>
<evidence type="ECO:0000256" key="1">
    <source>
        <dbReference type="SAM" id="Phobius"/>
    </source>
</evidence>
<reference evidence="4" key="1">
    <citation type="journal article" date="2019" name="Int. J. Syst. Evol. Microbiol.">
        <title>The Global Catalogue of Microorganisms (GCM) 10K type strain sequencing project: providing services to taxonomists for standard genome sequencing and annotation.</title>
        <authorList>
            <consortium name="The Broad Institute Genomics Platform"/>
            <consortium name="The Broad Institute Genome Sequencing Center for Infectious Disease"/>
            <person name="Wu L."/>
            <person name="Ma J."/>
        </authorList>
    </citation>
    <scope>NUCLEOTIDE SEQUENCE [LARGE SCALE GENOMIC DNA]</scope>
    <source>
        <strain evidence="4">NBRC 111756</strain>
    </source>
</reference>
<evidence type="ECO:0000313" key="3">
    <source>
        <dbReference type="EMBL" id="MFC6674294.1"/>
    </source>
</evidence>
<feature type="domain" description="Wadjet protein JetD C-terminal" evidence="2">
    <location>
        <begin position="2"/>
        <end position="133"/>
    </location>
</feature>
<protein>
    <submittedName>
        <fullName evidence="3">Wadjet anti-phage system protein JetD domain-containing protein</fullName>
    </submittedName>
</protein>
<keyword evidence="4" id="KW-1185">Reference proteome</keyword>
<comment type="caution">
    <text evidence="3">The sequence shown here is derived from an EMBL/GenBank/DDBJ whole genome shotgun (WGS) entry which is preliminary data.</text>
</comment>
<accession>A0ABW2AA47</accession>
<dbReference type="InterPro" id="IPR024534">
    <property type="entry name" value="JetD_C"/>
</dbReference>
<evidence type="ECO:0000259" key="2">
    <source>
        <dbReference type="Pfam" id="PF09983"/>
    </source>
</evidence>
<evidence type="ECO:0000313" key="4">
    <source>
        <dbReference type="Proteomes" id="UP001596422"/>
    </source>
</evidence>
<proteinExistence type="predicted"/>
<dbReference type="EMBL" id="JBHSWE010000002">
    <property type="protein sequence ID" value="MFC6674294.1"/>
    <property type="molecule type" value="Genomic_DNA"/>
</dbReference>
<keyword evidence="1" id="KW-1133">Transmembrane helix</keyword>
<gene>
    <name evidence="3" type="ORF">ACFQDL_32390</name>
</gene>
<name>A0ABW2AA47_9GAMM</name>
<keyword evidence="1" id="KW-0812">Transmembrane</keyword>
<dbReference type="Pfam" id="PF09983">
    <property type="entry name" value="JetD_C"/>
    <property type="match status" value="1"/>
</dbReference>